<dbReference type="OMA" id="DWGGRGM"/>
<dbReference type="EMBL" id="HF935213">
    <property type="protein sequence ID" value="CCX04657.1"/>
    <property type="molecule type" value="Genomic_DNA"/>
</dbReference>
<dbReference type="Gene3D" id="2.30.42.10">
    <property type="match status" value="1"/>
</dbReference>
<dbReference type="GO" id="GO:0070682">
    <property type="term" value="P:proteasome regulatory particle assembly"/>
    <property type="evidence" value="ECO:0007669"/>
    <property type="project" value="InterPro"/>
</dbReference>
<feature type="region of interest" description="Disordered" evidence="4">
    <location>
        <begin position="1"/>
        <end position="35"/>
    </location>
</feature>
<sequence length="247" mass="26137">MEHADIHSPTINIRSGGQAAPAPVSGDGATATASPTDTAAHVFQLMKTKEGIEEELKALGSVLDSHKVTMKTTLTTFDGYPRDDIDIAQIRTTRTRIIRLRNDYKDIMKQIEAGLHAHHAATAAASEKEAELAAAAAAERISSGSSLTSAVVTSTAEVTTPFAKINSVEPGSPAEEAGLKRGDYLKKFGGVNALNHDGLKALAKEVGVNDGKQIPLLISRDNLDIQLTLTPKTWSGRGKLGCHILPL</sequence>
<dbReference type="PANTHER" id="PTHR12651">
    <property type="entry name" value="26S PROTEASOME NON-ATPASE REGULATORY SUBUNIT 9"/>
    <property type="match status" value="1"/>
</dbReference>
<reference evidence="6 7" key="1">
    <citation type="journal article" date="2013" name="PLoS Genet.">
        <title>The genome and development-dependent transcriptomes of Pyronema confluens: a window into fungal evolution.</title>
        <authorList>
            <person name="Traeger S."/>
            <person name="Altegoer F."/>
            <person name="Freitag M."/>
            <person name="Gabaldon T."/>
            <person name="Kempken F."/>
            <person name="Kumar A."/>
            <person name="Marcet-Houben M."/>
            <person name="Poggeler S."/>
            <person name="Stajich J.E."/>
            <person name="Nowrousian M."/>
        </authorList>
    </citation>
    <scope>NUCLEOTIDE SEQUENCE [LARGE SCALE GENOMIC DNA]</scope>
    <source>
        <strain evidence="7">CBS 100304</strain>
        <tissue evidence="6">Vegetative mycelium</tissue>
    </source>
</reference>
<dbReference type="GO" id="GO:0000502">
    <property type="term" value="C:proteasome complex"/>
    <property type="evidence" value="ECO:0007669"/>
    <property type="project" value="UniProtKB-KW"/>
</dbReference>
<dbReference type="InterPro" id="IPR001478">
    <property type="entry name" value="PDZ"/>
</dbReference>
<dbReference type="AlphaFoldDB" id="U4KUF4"/>
<organism evidence="6 7">
    <name type="scientific">Pyronema omphalodes (strain CBS 100304)</name>
    <name type="common">Pyronema confluens</name>
    <dbReference type="NCBI Taxonomy" id="1076935"/>
    <lineage>
        <taxon>Eukaryota</taxon>
        <taxon>Fungi</taxon>
        <taxon>Dikarya</taxon>
        <taxon>Ascomycota</taxon>
        <taxon>Pezizomycotina</taxon>
        <taxon>Pezizomycetes</taxon>
        <taxon>Pezizales</taxon>
        <taxon>Pyronemataceae</taxon>
        <taxon>Pyronema</taxon>
    </lineage>
</organism>
<dbReference type="InterPro" id="IPR035269">
    <property type="entry name" value="PSMD9"/>
</dbReference>
<keyword evidence="7" id="KW-1185">Reference proteome</keyword>
<keyword evidence="2" id="KW-0143">Chaperone</keyword>
<dbReference type="Pfam" id="PF18265">
    <property type="entry name" value="Nas2_N"/>
    <property type="match status" value="1"/>
</dbReference>
<dbReference type="Pfam" id="PF17820">
    <property type="entry name" value="PDZ_6"/>
    <property type="match status" value="1"/>
</dbReference>
<evidence type="ECO:0000256" key="2">
    <source>
        <dbReference type="ARBA" id="ARBA00023186"/>
    </source>
</evidence>
<dbReference type="FunFam" id="2.30.42.10:FF:000107">
    <property type="entry name" value="26S proteasome non-ATPase regulatory subunit 9"/>
    <property type="match status" value="1"/>
</dbReference>
<dbReference type="Gene3D" id="6.10.140.1710">
    <property type="match status" value="1"/>
</dbReference>
<dbReference type="SUPFAM" id="SSF50156">
    <property type="entry name" value="PDZ domain-like"/>
    <property type="match status" value="1"/>
</dbReference>
<accession>U4KUF4</accession>
<dbReference type="GO" id="GO:0005634">
    <property type="term" value="C:nucleus"/>
    <property type="evidence" value="ECO:0007669"/>
    <property type="project" value="TreeGrafter"/>
</dbReference>
<keyword evidence="6" id="KW-0647">Proteasome</keyword>
<name>U4KUF4_PYROM</name>
<dbReference type="SMART" id="SM00228">
    <property type="entry name" value="PDZ"/>
    <property type="match status" value="1"/>
</dbReference>
<comment type="similarity">
    <text evidence="1">Belongs to the proteasome subunit p27 family.</text>
</comment>
<evidence type="ECO:0000313" key="7">
    <source>
        <dbReference type="Proteomes" id="UP000018144"/>
    </source>
</evidence>
<feature type="compositionally biased region" description="Low complexity" evidence="4">
    <location>
        <begin position="25"/>
        <end position="35"/>
    </location>
</feature>
<protein>
    <recommendedName>
        <fullName evidence="3">Probable 26S proteasome regulatory subunit p27</fullName>
    </recommendedName>
</protein>
<dbReference type="STRING" id="1076935.U4KUF4"/>
<dbReference type="GO" id="GO:0005737">
    <property type="term" value="C:cytoplasm"/>
    <property type="evidence" value="ECO:0007669"/>
    <property type="project" value="TreeGrafter"/>
</dbReference>
<dbReference type="eggNOG" id="KOG3129">
    <property type="taxonomic scope" value="Eukaryota"/>
</dbReference>
<dbReference type="InterPro" id="IPR041489">
    <property type="entry name" value="PDZ_6"/>
</dbReference>
<proteinExistence type="inferred from homology"/>
<feature type="domain" description="PDZ" evidence="5">
    <location>
        <begin position="143"/>
        <end position="222"/>
    </location>
</feature>
<dbReference type="Proteomes" id="UP000018144">
    <property type="component" value="Unassembled WGS sequence"/>
</dbReference>
<evidence type="ECO:0000256" key="1">
    <source>
        <dbReference type="ARBA" id="ARBA00005256"/>
    </source>
</evidence>
<dbReference type="PANTHER" id="PTHR12651:SF1">
    <property type="entry name" value="26S PROTEASOME NON-ATPASE REGULATORY SUBUNIT 9"/>
    <property type="match status" value="1"/>
</dbReference>
<evidence type="ECO:0000256" key="4">
    <source>
        <dbReference type="SAM" id="MobiDB-lite"/>
    </source>
</evidence>
<dbReference type="InterPro" id="IPR040815">
    <property type="entry name" value="Nas2_N"/>
</dbReference>
<gene>
    <name evidence="6" type="ORF">PCON_03259</name>
</gene>
<evidence type="ECO:0000256" key="3">
    <source>
        <dbReference type="ARBA" id="ARBA00068021"/>
    </source>
</evidence>
<evidence type="ECO:0000313" key="6">
    <source>
        <dbReference type="EMBL" id="CCX04657.1"/>
    </source>
</evidence>
<dbReference type="OrthoDB" id="72325at2759"/>
<dbReference type="InterPro" id="IPR036034">
    <property type="entry name" value="PDZ_sf"/>
</dbReference>
<evidence type="ECO:0000259" key="5">
    <source>
        <dbReference type="SMART" id="SM00228"/>
    </source>
</evidence>